<evidence type="ECO:0000313" key="4">
    <source>
        <dbReference type="Proteomes" id="UP000287188"/>
    </source>
</evidence>
<feature type="compositionally biased region" description="Pro residues" evidence="1">
    <location>
        <begin position="172"/>
        <end position="182"/>
    </location>
</feature>
<dbReference type="Proteomes" id="UP000287188">
    <property type="component" value="Unassembled WGS sequence"/>
</dbReference>
<keyword evidence="4" id="KW-1185">Reference proteome</keyword>
<organism evidence="3 4">
    <name type="scientific">Dictyobacter kobayashii</name>
    <dbReference type="NCBI Taxonomy" id="2014872"/>
    <lineage>
        <taxon>Bacteria</taxon>
        <taxon>Bacillati</taxon>
        <taxon>Chloroflexota</taxon>
        <taxon>Ktedonobacteria</taxon>
        <taxon>Ktedonobacterales</taxon>
        <taxon>Dictyobacteraceae</taxon>
        <taxon>Dictyobacter</taxon>
    </lineage>
</organism>
<sequence length="241" mass="26484">MQRKMNWWDRAINEAGHTVFRLVSLGFSLASAHAIYWFFSALNGVDVLQPIVTGVMTGGFVALGYFVTRGLAHRMLNKQRVWSYVVIGLLYVFVEVVCNFGEAAARYPDMHWIQLLQGWQLQMFSVLAPVVLSIIPVFNLALAGIDVDMTREKMERGMVPAPSPVTRAQAPQRPPAPRPAPQPAGQQPPTAFPSPNAQTTQAVPNNPLGGFWNSVRPGQGKQTPGRAMPPQAAAMNGQRRP</sequence>
<comment type="caution">
    <text evidence="3">The sequence shown here is derived from an EMBL/GenBank/DDBJ whole genome shotgun (WGS) entry which is preliminary data.</text>
</comment>
<proteinExistence type="predicted"/>
<feature type="transmembrane region" description="Helical" evidence="2">
    <location>
        <begin position="124"/>
        <end position="145"/>
    </location>
</feature>
<protein>
    <submittedName>
        <fullName evidence="3">Uncharacterized protein</fullName>
    </submittedName>
</protein>
<keyword evidence="2" id="KW-0472">Membrane</keyword>
<evidence type="ECO:0000313" key="3">
    <source>
        <dbReference type="EMBL" id="GCE18633.1"/>
    </source>
</evidence>
<name>A0A402AHU9_9CHLR</name>
<gene>
    <name evidence="3" type="ORF">KDK_24330</name>
</gene>
<keyword evidence="2" id="KW-0812">Transmembrane</keyword>
<feature type="compositionally biased region" description="Polar residues" evidence="1">
    <location>
        <begin position="193"/>
        <end position="204"/>
    </location>
</feature>
<keyword evidence="2" id="KW-1133">Transmembrane helix</keyword>
<feature type="transmembrane region" description="Helical" evidence="2">
    <location>
        <begin position="84"/>
        <end position="104"/>
    </location>
</feature>
<evidence type="ECO:0000256" key="2">
    <source>
        <dbReference type="SAM" id="Phobius"/>
    </source>
</evidence>
<evidence type="ECO:0000256" key="1">
    <source>
        <dbReference type="SAM" id="MobiDB-lite"/>
    </source>
</evidence>
<reference evidence="4" key="1">
    <citation type="submission" date="2018-12" db="EMBL/GenBank/DDBJ databases">
        <title>Tengunoibacter tsumagoiensis gen. nov., sp. nov., Dictyobacter kobayashii sp. nov., D. alpinus sp. nov., and D. joshuensis sp. nov. and description of Dictyobacteraceae fam. nov. within the order Ktedonobacterales isolated from Tengu-no-mugimeshi.</title>
        <authorList>
            <person name="Wang C.M."/>
            <person name="Zheng Y."/>
            <person name="Sakai Y."/>
            <person name="Toyoda A."/>
            <person name="Minakuchi Y."/>
            <person name="Abe K."/>
            <person name="Yokota A."/>
            <person name="Yabe S."/>
        </authorList>
    </citation>
    <scope>NUCLEOTIDE SEQUENCE [LARGE SCALE GENOMIC DNA]</scope>
    <source>
        <strain evidence="4">Uno11</strain>
    </source>
</reference>
<feature type="transmembrane region" description="Helical" evidence="2">
    <location>
        <begin position="51"/>
        <end position="72"/>
    </location>
</feature>
<accession>A0A402AHU9</accession>
<feature type="region of interest" description="Disordered" evidence="1">
    <location>
        <begin position="155"/>
        <end position="241"/>
    </location>
</feature>
<dbReference type="EMBL" id="BIFS01000001">
    <property type="protein sequence ID" value="GCE18633.1"/>
    <property type="molecule type" value="Genomic_DNA"/>
</dbReference>
<dbReference type="AlphaFoldDB" id="A0A402AHU9"/>
<dbReference type="RefSeq" id="WP_174845296.1">
    <property type="nucleotide sequence ID" value="NZ_BIFS01000001.1"/>
</dbReference>
<feature type="transmembrane region" description="Helical" evidence="2">
    <location>
        <begin position="20"/>
        <end position="39"/>
    </location>
</feature>